<keyword evidence="10" id="KW-1185">Reference proteome</keyword>
<evidence type="ECO:0000256" key="1">
    <source>
        <dbReference type="ARBA" id="ARBA00000971"/>
    </source>
</evidence>
<dbReference type="Gene3D" id="1.10.287.460">
    <property type="entry name" value="Peptidyl-prolyl cis-trans isomerase, FKBP-type, N-terminal domain"/>
    <property type="match status" value="1"/>
</dbReference>
<dbReference type="Pfam" id="PF00254">
    <property type="entry name" value="FKBP_C"/>
    <property type="match status" value="1"/>
</dbReference>
<dbReference type="RefSeq" id="WP_146261949.1">
    <property type="nucleotide sequence ID" value="NZ_SELG01000032.1"/>
</dbReference>
<evidence type="ECO:0000256" key="4">
    <source>
        <dbReference type="ARBA" id="ARBA00023235"/>
    </source>
</evidence>
<comment type="caution">
    <text evidence="9">The sequence shown here is derived from an EMBL/GenBank/DDBJ whole genome shotgun (WGS) entry which is preliminary data.</text>
</comment>
<name>A0A563DET9_9FLAO</name>
<reference evidence="9 10" key="1">
    <citation type="submission" date="2019-02" db="EMBL/GenBank/DDBJ databases">
        <title>Apibacter muscae sp. nov.: a novel member of the house fly microbiota.</title>
        <authorList>
            <person name="Park R."/>
        </authorList>
    </citation>
    <scope>NUCLEOTIDE SEQUENCE [LARGE SCALE GENOMIC DNA]</scope>
    <source>
        <strain evidence="9 10">AL1</strain>
    </source>
</reference>
<keyword evidence="3 5" id="KW-0697">Rotamase</keyword>
<keyword evidence="4 5" id="KW-0413">Isomerase</keyword>
<evidence type="ECO:0000256" key="5">
    <source>
        <dbReference type="PROSITE-ProRule" id="PRU00277"/>
    </source>
</evidence>
<evidence type="ECO:0000256" key="2">
    <source>
        <dbReference type="ARBA" id="ARBA00006577"/>
    </source>
</evidence>
<dbReference type="EMBL" id="SELH01000017">
    <property type="protein sequence ID" value="TWP28808.1"/>
    <property type="molecule type" value="Genomic_DNA"/>
</dbReference>
<protein>
    <recommendedName>
        <fullName evidence="6">Peptidyl-prolyl cis-trans isomerase</fullName>
        <ecNumber evidence="6">5.2.1.8</ecNumber>
    </recommendedName>
</protein>
<evidence type="ECO:0000313" key="10">
    <source>
        <dbReference type="Proteomes" id="UP000319499"/>
    </source>
</evidence>
<dbReference type="PANTHER" id="PTHR43811">
    <property type="entry name" value="FKBP-TYPE PEPTIDYL-PROLYL CIS-TRANS ISOMERASE FKPA"/>
    <property type="match status" value="1"/>
</dbReference>
<comment type="similarity">
    <text evidence="2 6">Belongs to the FKBP-type PPIase family.</text>
</comment>
<dbReference type="Proteomes" id="UP000319499">
    <property type="component" value="Unassembled WGS sequence"/>
</dbReference>
<dbReference type="AlphaFoldDB" id="A0A563DET9"/>
<dbReference type="OrthoDB" id="9814548at2"/>
<comment type="catalytic activity">
    <reaction evidence="1 5 6">
        <text>[protein]-peptidylproline (omega=180) = [protein]-peptidylproline (omega=0)</text>
        <dbReference type="Rhea" id="RHEA:16237"/>
        <dbReference type="Rhea" id="RHEA-COMP:10747"/>
        <dbReference type="Rhea" id="RHEA-COMP:10748"/>
        <dbReference type="ChEBI" id="CHEBI:83833"/>
        <dbReference type="ChEBI" id="CHEBI:83834"/>
        <dbReference type="EC" id="5.2.1.8"/>
    </reaction>
</comment>
<evidence type="ECO:0000313" key="9">
    <source>
        <dbReference type="EMBL" id="TWP28808.1"/>
    </source>
</evidence>
<feature type="domain" description="PPIase FKBP-type" evidence="8">
    <location>
        <begin position="145"/>
        <end position="233"/>
    </location>
</feature>
<keyword evidence="7" id="KW-0732">Signal</keyword>
<dbReference type="FunFam" id="3.10.50.40:FF:000006">
    <property type="entry name" value="Peptidyl-prolyl cis-trans isomerase"/>
    <property type="match status" value="1"/>
</dbReference>
<dbReference type="GO" id="GO:0003755">
    <property type="term" value="F:peptidyl-prolyl cis-trans isomerase activity"/>
    <property type="evidence" value="ECO:0007669"/>
    <property type="project" value="UniProtKB-UniRule"/>
</dbReference>
<dbReference type="InterPro" id="IPR036944">
    <property type="entry name" value="PPIase_FKBP_N_sf"/>
</dbReference>
<feature type="chain" id="PRO_5022094062" description="Peptidyl-prolyl cis-trans isomerase" evidence="7">
    <location>
        <begin position="20"/>
        <end position="249"/>
    </location>
</feature>
<dbReference type="PROSITE" id="PS50059">
    <property type="entry name" value="FKBP_PPIASE"/>
    <property type="match status" value="1"/>
</dbReference>
<sequence length="249" mass="27336">MKKNIIAVALCVYALPAFAQKTTKITTDKEKLSYSIGVNIAENLKAQDLSEDIDVTVLGQGMNDVFAEKPLLFTQDSINVFMQKFGQKKMAELQQKREILGKKNKEEGLAFLAANKKKKGVITTASGLQYEVLSKGTGKETPNATDKVKVKYTGKLLDGKVFDSSDKSNNGQPVEFILDKVIPGWTEGVKLMNKGSKYRFYIPSELGYGENGAGSEIGPNSVLIFDVDLVDFQAQPQDAQEVQGIQNNK</sequence>
<dbReference type="PANTHER" id="PTHR43811:SF57">
    <property type="entry name" value="FKBP-TYPE PEPTIDYL-PROLYL CIS-TRANS ISOMERASE FKPA-RELATED"/>
    <property type="match status" value="1"/>
</dbReference>
<evidence type="ECO:0000256" key="6">
    <source>
        <dbReference type="RuleBase" id="RU003915"/>
    </source>
</evidence>
<proteinExistence type="inferred from homology"/>
<dbReference type="Gene3D" id="3.10.50.40">
    <property type="match status" value="1"/>
</dbReference>
<dbReference type="EC" id="5.2.1.8" evidence="6"/>
<dbReference type="InterPro" id="IPR046357">
    <property type="entry name" value="PPIase_dom_sf"/>
</dbReference>
<evidence type="ECO:0000256" key="3">
    <source>
        <dbReference type="ARBA" id="ARBA00023110"/>
    </source>
</evidence>
<organism evidence="9 10">
    <name type="scientific">Apibacter muscae</name>
    <dbReference type="NCBI Taxonomy" id="2509004"/>
    <lineage>
        <taxon>Bacteria</taxon>
        <taxon>Pseudomonadati</taxon>
        <taxon>Bacteroidota</taxon>
        <taxon>Flavobacteriia</taxon>
        <taxon>Flavobacteriales</taxon>
        <taxon>Weeksellaceae</taxon>
        <taxon>Apibacter</taxon>
    </lineage>
</organism>
<dbReference type="SUPFAM" id="SSF54534">
    <property type="entry name" value="FKBP-like"/>
    <property type="match status" value="1"/>
</dbReference>
<accession>A0A563DET9</accession>
<feature type="signal peptide" evidence="7">
    <location>
        <begin position="1"/>
        <end position="19"/>
    </location>
</feature>
<gene>
    <name evidence="9" type="ORF">ETU09_05695</name>
</gene>
<dbReference type="InterPro" id="IPR000774">
    <property type="entry name" value="PPIase_FKBP_N"/>
</dbReference>
<evidence type="ECO:0000259" key="8">
    <source>
        <dbReference type="PROSITE" id="PS50059"/>
    </source>
</evidence>
<dbReference type="InterPro" id="IPR001179">
    <property type="entry name" value="PPIase_FKBP_dom"/>
</dbReference>
<dbReference type="GO" id="GO:0006457">
    <property type="term" value="P:protein folding"/>
    <property type="evidence" value="ECO:0007669"/>
    <property type="project" value="InterPro"/>
</dbReference>
<dbReference type="Pfam" id="PF01346">
    <property type="entry name" value="FKBP_N"/>
    <property type="match status" value="1"/>
</dbReference>
<evidence type="ECO:0000256" key="7">
    <source>
        <dbReference type="SAM" id="SignalP"/>
    </source>
</evidence>